<comment type="caution">
    <text evidence="2">The sequence shown here is derived from an EMBL/GenBank/DDBJ whole genome shotgun (WGS) entry which is preliminary data.</text>
</comment>
<dbReference type="PANTHER" id="PTHR38593:SF1">
    <property type="entry name" value="BLR2558 PROTEIN"/>
    <property type="match status" value="1"/>
</dbReference>
<dbReference type="Proteomes" id="UP001597601">
    <property type="component" value="Unassembled WGS sequence"/>
</dbReference>
<evidence type="ECO:0000313" key="3">
    <source>
        <dbReference type="Proteomes" id="UP001597601"/>
    </source>
</evidence>
<accession>A0ABW5XR27</accession>
<dbReference type="Gene3D" id="1.20.1260.10">
    <property type="match status" value="1"/>
</dbReference>
<dbReference type="PANTHER" id="PTHR38593">
    <property type="entry name" value="BLR2558 PROTEIN"/>
    <property type="match status" value="1"/>
</dbReference>
<name>A0ABW5XR27_9SPHI</name>
<dbReference type="PROSITE" id="PS51257">
    <property type="entry name" value="PROKAR_LIPOPROTEIN"/>
    <property type="match status" value="1"/>
</dbReference>
<gene>
    <name evidence="2" type="ORF">ACFSYC_11085</name>
</gene>
<dbReference type="Pfam" id="PF13628">
    <property type="entry name" value="DUF4142"/>
    <property type="match status" value="1"/>
</dbReference>
<feature type="domain" description="DUF4142" evidence="1">
    <location>
        <begin position="40"/>
        <end position="169"/>
    </location>
</feature>
<keyword evidence="3" id="KW-1185">Reference proteome</keyword>
<dbReference type="InterPro" id="IPR012347">
    <property type="entry name" value="Ferritin-like"/>
</dbReference>
<organism evidence="2 3">
    <name type="scientific">Mucilaginibacter antarcticus</name>
    <dbReference type="NCBI Taxonomy" id="1855725"/>
    <lineage>
        <taxon>Bacteria</taxon>
        <taxon>Pseudomonadati</taxon>
        <taxon>Bacteroidota</taxon>
        <taxon>Sphingobacteriia</taxon>
        <taxon>Sphingobacteriales</taxon>
        <taxon>Sphingobacteriaceae</taxon>
        <taxon>Mucilaginibacter</taxon>
    </lineage>
</organism>
<evidence type="ECO:0000313" key="2">
    <source>
        <dbReference type="EMBL" id="MFD2865231.1"/>
    </source>
</evidence>
<proteinExistence type="predicted"/>
<dbReference type="RefSeq" id="WP_377127184.1">
    <property type="nucleotide sequence ID" value="NZ_JBHUHN010000001.1"/>
</dbReference>
<protein>
    <submittedName>
        <fullName evidence="2">DUF4142 domain-containing protein</fullName>
    </submittedName>
</protein>
<reference evidence="3" key="1">
    <citation type="journal article" date="2019" name="Int. J. Syst. Evol. Microbiol.">
        <title>The Global Catalogue of Microorganisms (GCM) 10K type strain sequencing project: providing services to taxonomists for standard genome sequencing and annotation.</title>
        <authorList>
            <consortium name="The Broad Institute Genomics Platform"/>
            <consortium name="The Broad Institute Genome Sequencing Center for Infectious Disease"/>
            <person name="Wu L."/>
            <person name="Ma J."/>
        </authorList>
    </citation>
    <scope>NUCLEOTIDE SEQUENCE [LARGE SCALE GENOMIC DNA]</scope>
    <source>
        <strain evidence="3">KCTC 52232</strain>
    </source>
</reference>
<evidence type="ECO:0000259" key="1">
    <source>
        <dbReference type="Pfam" id="PF13628"/>
    </source>
</evidence>
<dbReference type="EMBL" id="JBHUON010000012">
    <property type="protein sequence ID" value="MFD2865231.1"/>
    <property type="molecule type" value="Genomic_DNA"/>
</dbReference>
<sequence length="175" mass="19232">MKNVIYTLSVIVVVLIMTSCKENKRAKNYNRLIDDGSVLFIQQGLEEAQTEIAAAKIAQSVSKDARILIFAKSAVLDHLTSNEGLEQIAINNKVRGGDSISVTHQKTIDSLGTLAGTAFNKAYIQFMVTNHQAAVKSYKIASTDKIEEIQQFARKTLPLLRTHLDSANSILADLK</sequence>
<dbReference type="InterPro" id="IPR025419">
    <property type="entry name" value="DUF4142"/>
</dbReference>